<dbReference type="RefSeq" id="WP_167746096.1">
    <property type="nucleotide sequence ID" value="NZ_FNHI01000021.1"/>
</dbReference>
<sequence length="57" mass="6445">MSQQTRIAYLNEYRAARAKGDYDRAISIVFDAMEHDEANPDEPLMPEIRGLHQPAAA</sequence>
<evidence type="ECO:0000313" key="2">
    <source>
        <dbReference type="EMBL" id="SDN18275.1"/>
    </source>
</evidence>
<evidence type="ECO:0000256" key="1">
    <source>
        <dbReference type="SAM" id="MobiDB-lite"/>
    </source>
</evidence>
<name>A0A1G9ZAY8_9ACTN</name>
<dbReference type="STRING" id="1196353.SAMN05444921_12148"/>
<evidence type="ECO:0000313" key="3">
    <source>
        <dbReference type="Proteomes" id="UP000199063"/>
    </source>
</evidence>
<dbReference type="GeneID" id="96657140"/>
<gene>
    <name evidence="2" type="ORF">SAMN05444921_12148</name>
</gene>
<protein>
    <submittedName>
        <fullName evidence="2">Uncharacterized protein</fullName>
    </submittedName>
</protein>
<dbReference type="Proteomes" id="UP000199063">
    <property type="component" value="Unassembled WGS sequence"/>
</dbReference>
<dbReference type="AlphaFoldDB" id="A0A1G9ZAY8"/>
<accession>A0A1G9ZAY8</accession>
<feature type="region of interest" description="Disordered" evidence="1">
    <location>
        <begin position="37"/>
        <end position="57"/>
    </location>
</feature>
<keyword evidence="3" id="KW-1185">Reference proteome</keyword>
<organism evidence="2 3">
    <name type="scientific">Streptomyces wuyuanensis</name>
    <dbReference type="NCBI Taxonomy" id="1196353"/>
    <lineage>
        <taxon>Bacteria</taxon>
        <taxon>Bacillati</taxon>
        <taxon>Actinomycetota</taxon>
        <taxon>Actinomycetes</taxon>
        <taxon>Kitasatosporales</taxon>
        <taxon>Streptomycetaceae</taxon>
        <taxon>Streptomyces</taxon>
    </lineage>
</organism>
<dbReference type="EMBL" id="FNHI01000021">
    <property type="protein sequence ID" value="SDN18275.1"/>
    <property type="molecule type" value="Genomic_DNA"/>
</dbReference>
<reference evidence="3" key="1">
    <citation type="submission" date="2016-10" db="EMBL/GenBank/DDBJ databases">
        <authorList>
            <person name="Varghese N."/>
            <person name="Submissions S."/>
        </authorList>
    </citation>
    <scope>NUCLEOTIDE SEQUENCE [LARGE SCALE GENOMIC DNA]</scope>
    <source>
        <strain evidence="3">CGMCC 4.7042</strain>
    </source>
</reference>
<proteinExistence type="predicted"/>